<feature type="region of interest" description="Disordered" evidence="1">
    <location>
        <begin position="1"/>
        <end position="88"/>
    </location>
</feature>
<name>A0ABP8RMP8_9PSEU</name>
<reference evidence="3" key="1">
    <citation type="journal article" date="2019" name="Int. J. Syst. Evol. Microbiol.">
        <title>The Global Catalogue of Microorganisms (GCM) 10K type strain sequencing project: providing services to taxonomists for standard genome sequencing and annotation.</title>
        <authorList>
            <consortium name="The Broad Institute Genomics Platform"/>
            <consortium name="The Broad Institute Genome Sequencing Center for Infectious Disease"/>
            <person name="Wu L."/>
            <person name="Ma J."/>
        </authorList>
    </citation>
    <scope>NUCLEOTIDE SEQUENCE [LARGE SCALE GENOMIC DNA]</scope>
    <source>
        <strain evidence="3">JCM 17906</strain>
    </source>
</reference>
<gene>
    <name evidence="2" type="ORF">GCM10023175_19270</name>
</gene>
<evidence type="ECO:0000313" key="3">
    <source>
        <dbReference type="Proteomes" id="UP001501598"/>
    </source>
</evidence>
<protein>
    <submittedName>
        <fullName evidence="2">Uncharacterized protein</fullName>
    </submittedName>
</protein>
<organism evidence="2 3">
    <name type="scientific">Pseudonocardia xishanensis</name>
    <dbReference type="NCBI Taxonomy" id="630995"/>
    <lineage>
        <taxon>Bacteria</taxon>
        <taxon>Bacillati</taxon>
        <taxon>Actinomycetota</taxon>
        <taxon>Actinomycetes</taxon>
        <taxon>Pseudonocardiales</taxon>
        <taxon>Pseudonocardiaceae</taxon>
        <taxon>Pseudonocardia</taxon>
    </lineage>
</organism>
<feature type="compositionally biased region" description="Basic and acidic residues" evidence="1">
    <location>
        <begin position="32"/>
        <end position="49"/>
    </location>
</feature>
<evidence type="ECO:0000256" key="1">
    <source>
        <dbReference type="SAM" id="MobiDB-lite"/>
    </source>
</evidence>
<proteinExistence type="predicted"/>
<sequence length="131" mass="13724">MPGETSGRGVHPGEALSQETVPSILFSGASKPRADRRVRPRLRAGDARPPHRVRALRADHAALRRQGPEAAAGRPAHRQPAQPCRGGRQDAVLRIAAAAAARTGGLVGRLFSPPAEAIDLPTYPVGSAAPR</sequence>
<comment type="caution">
    <text evidence="2">The sequence shown here is derived from an EMBL/GenBank/DDBJ whole genome shotgun (WGS) entry which is preliminary data.</text>
</comment>
<accession>A0ABP8RMP8</accession>
<keyword evidence="3" id="KW-1185">Reference proteome</keyword>
<dbReference type="EMBL" id="BAABGT010000027">
    <property type="protein sequence ID" value="GAA4543063.1"/>
    <property type="molecule type" value="Genomic_DNA"/>
</dbReference>
<dbReference type="Proteomes" id="UP001501598">
    <property type="component" value="Unassembled WGS sequence"/>
</dbReference>
<evidence type="ECO:0000313" key="2">
    <source>
        <dbReference type="EMBL" id="GAA4543063.1"/>
    </source>
</evidence>